<accession>U9UHS0</accession>
<protein>
    <submittedName>
        <fullName evidence="2">Uncharacterized protein</fullName>
    </submittedName>
</protein>
<keyword evidence="1" id="KW-0472">Membrane</keyword>
<keyword evidence="1" id="KW-1133">Transmembrane helix</keyword>
<dbReference type="EMBL" id="KI282237">
    <property type="protein sequence ID" value="ESA15146.1"/>
    <property type="molecule type" value="Genomic_DNA"/>
</dbReference>
<evidence type="ECO:0000313" key="2">
    <source>
        <dbReference type="EMBL" id="ESA15146.1"/>
    </source>
</evidence>
<dbReference type="AlphaFoldDB" id="U9UHS0"/>
<gene>
    <name evidence="2" type="ORF">GLOINDRAFT_24180</name>
</gene>
<dbReference type="HOGENOM" id="CLU_2961965_0_0_1"/>
<keyword evidence="1" id="KW-0812">Transmembrane</keyword>
<reference evidence="2" key="1">
    <citation type="submission" date="2013-07" db="EMBL/GenBank/DDBJ databases">
        <title>The genome of an arbuscular mycorrhizal fungus provides insights into the evolution of the oldest plant symbiosis.</title>
        <authorList>
            <consortium name="DOE Joint Genome Institute"/>
            <person name="Tisserant E."/>
            <person name="Malbreil M."/>
            <person name="Kuo A."/>
            <person name="Kohler A."/>
            <person name="Symeonidi A."/>
            <person name="Balestrini R."/>
            <person name="Charron P."/>
            <person name="Duensing N."/>
            <person name="Frei-dit-Frey N."/>
            <person name="Gianinazzi-Pearson V."/>
            <person name="Gilbert B."/>
            <person name="Handa Y."/>
            <person name="Hijri M."/>
            <person name="Kaul R."/>
            <person name="Kawaguchi M."/>
            <person name="Krajinski F."/>
            <person name="Lammers P."/>
            <person name="Lapierre D."/>
            <person name="Masclaux F.G."/>
            <person name="Murat C."/>
            <person name="Morin E."/>
            <person name="Ndikumana S."/>
            <person name="Pagni M."/>
            <person name="Petitpierre D."/>
            <person name="Requena N."/>
            <person name="Rosikiewicz P."/>
            <person name="Riley R."/>
            <person name="Saito K."/>
            <person name="San Clemente H."/>
            <person name="Shapiro H."/>
            <person name="van Tuinen D."/>
            <person name="Becard G."/>
            <person name="Bonfante P."/>
            <person name="Paszkowski U."/>
            <person name="Shachar-Hill Y."/>
            <person name="Young J.P."/>
            <person name="Sanders I.R."/>
            <person name="Henrissat B."/>
            <person name="Rensing S.A."/>
            <person name="Grigoriev I.V."/>
            <person name="Corradi N."/>
            <person name="Roux C."/>
            <person name="Martin F."/>
        </authorList>
    </citation>
    <scope>NUCLEOTIDE SEQUENCE</scope>
    <source>
        <strain evidence="2">DAOM 197198</strain>
    </source>
</reference>
<evidence type="ECO:0000256" key="1">
    <source>
        <dbReference type="SAM" id="Phobius"/>
    </source>
</evidence>
<proteinExistence type="predicted"/>
<name>U9UHS0_RHIID</name>
<sequence>MNRHLPESPDLNSYEKILFDEELTTHIKTSMSNHKCFFVMSTVLIVHIMNILHTSILSA</sequence>
<feature type="transmembrane region" description="Helical" evidence="1">
    <location>
        <begin position="36"/>
        <end position="56"/>
    </location>
</feature>
<organism evidence="2">
    <name type="scientific">Rhizophagus irregularis (strain DAOM 181602 / DAOM 197198 / MUCL 43194)</name>
    <name type="common">Arbuscular mycorrhizal fungus</name>
    <name type="synonym">Glomus intraradices</name>
    <dbReference type="NCBI Taxonomy" id="747089"/>
    <lineage>
        <taxon>Eukaryota</taxon>
        <taxon>Fungi</taxon>
        <taxon>Fungi incertae sedis</taxon>
        <taxon>Mucoromycota</taxon>
        <taxon>Glomeromycotina</taxon>
        <taxon>Glomeromycetes</taxon>
        <taxon>Glomerales</taxon>
        <taxon>Glomeraceae</taxon>
        <taxon>Rhizophagus</taxon>
    </lineage>
</organism>